<dbReference type="OrthoDB" id="9773571at2"/>
<proteinExistence type="predicted"/>
<dbReference type="InterPro" id="IPR001091">
    <property type="entry name" value="RM_Methyltransferase"/>
</dbReference>
<dbReference type="GO" id="GO:0003677">
    <property type="term" value="F:DNA binding"/>
    <property type="evidence" value="ECO:0007669"/>
    <property type="project" value="InterPro"/>
</dbReference>
<dbReference type="InterPro" id="IPR029063">
    <property type="entry name" value="SAM-dependent_MTases_sf"/>
</dbReference>
<evidence type="ECO:0000259" key="3">
    <source>
        <dbReference type="Pfam" id="PF01555"/>
    </source>
</evidence>
<feature type="domain" description="DNA methylase N-4/N-6" evidence="3">
    <location>
        <begin position="10"/>
        <end position="68"/>
    </location>
</feature>
<keyword evidence="1 4" id="KW-0489">Methyltransferase</keyword>
<dbReference type="Proteomes" id="UP000191153">
    <property type="component" value="Unassembled WGS sequence"/>
</dbReference>
<sequence length="76" mass="8540">MEYKCPFPAIHGTEKPVEVTEELILTYSKEGDTILDFCMGSGTIGLVAMKNNRNYIGIEQDVKIYAQALERLKQGE</sequence>
<evidence type="ECO:0000256" key="1">
    <source>
        <dbReference type="ARBA" id="ARBA00022603"/>
    </source>
</evidence>
<keyword evidence="2" id="KW-0808">Transferase</keyword>
<keyword evidence="5" id="KW-1185">Reference proteome</keyword>
<reference evidence="4 5" key="1">
    <citation type="submission" date="2017-02" db="EMBL/GenBank/DDBJ databases">
        <authorList>
            <person name="Peterson S.W."/>
        </authorList>
    </citation>
    <scope>NUCLEOTIDE SEQUENCE [LARGE SCALE GENOMIC DNA]</scope>
    <source>
        <strain evidence="4 5">ATCC 700028</strain>
    </source>
</reference>
<dbReference type="AlphaFoldDB" id="A0A1T4QCG2"/>
<dbReference type="SUPFAM" id="SSF53335">
    <property type="entry name" value="S-adenosyl-L-methionine-dependent methyltransferases"/>
    <property type="match status" value="1"/>
</dbReference>
<dbReference type="STRING" id="180163.SAMN02745174_02265"/>
<dbReference type="EMBL" id="FUWX01000021">
    <property type="protein sequence ID" value="SKA01306.1"/>
    <property type="molecule type" value="Genomic_DNA"/>
</dbReference>
<accession>A0A1T4QCG2</accession>
<evidence type="ECO:0000313" key="5">
    <source>
        <dbReference type="Proteomes" id="UP000191153"/>
    </source>
</evidence>
<protein>
    <submittedName>
        <fullName evidence="4">DNA methylase</fullName>
    </submittedName>
</protein>
<gene>
    <name evidence="4" type="ORF">SAMN02745174_02265</name>
</gene>
<dbReference type="PRINTS" id="PR00508">
    <property type="entry name" value="S21N4MTFRASE"/>
</dbReference>
<evidence type="ECO:0000313" key="4">
    <source>
        <dbReference type="EMBL" id="SKA01306.1"/>
    </source>
</evidence>
<evidence type="ECO:0000256" key="2">
    <source>
        <dbReference type="ARBA" id="ARBA00022679"/>
    </source>
</evidence>
<dbReference type="GO" id="GO:0032259">
    <property type="term" value="P:methylation"/>
    <property type="evidence" value="ECO:0007669"/>
    <property type="project" value="UniProtKB-KW"/>
</dbReference>
<dbReference type="GO" id="GO:0008170">
    <property type="term" value="F:N-methyltransferase activity"/>
    <property type="evidence" value="ECO:0007669"/>
    <property type="project" value="InterPro"/>
</dbReference>
<dbReference type="InterPro" id="IPR002941">
    <property type="entry name" value="DNA_methylase_N4/N6"/>
</dbReference>
<dbReference type="RefSeq" id="WP_078694703.1">
    <property type="nucleotide sequence ID" value="NZ_FUWX01000021.1"/>
</dbReference>
<dbReference type="Pfam" id="PF01555">
    <property type="entry name" value="N6_N4_Mtase"/>
    <property type="match status" value="1"/>
</dbReference>
<organism evidence="4 5">
    <name type="scientific">Cetobacterium ceti</name>
    <dbReference type="NCBI Taxonomy" id="180163"/>
    <lineage>
        <taxon>Bacteria</taxon>
        <taxon>Fusobacteriati</taxon>
        <taxon>Fusobacteriota</taxon>
        <taxon>Fusobacteriia</taxon>
        <taxon>Fusobacteriales</taxon>
        <taxon>Fusobacteriaceae</taxon>
        <taxon>Cetobacterium</taxon>
    </lineage>
</organism>
<dbReference type="Gene3D" id="3.40.50.150">
    <property type="entry name" value="Vaccinia Virus protein VP39"/>
    <property type="match status" value="1"/>
</dbReference>
<name>A0A1T4QCG2_9FUSO</name>